<dbReference type="InterPro" id="IPR011990">
    <property type="entry name" value="TPR-like_helical_dom_sf"/>
</dbReference>
<feature type="repeat" description="TPR" evidence="6">
    <location>
        <begin position="337"/>
        <end position="370"/>
    </location>
</feature>
<dbReference type="Pfam" id="PF07719">
    <property type="entry name" value="TPR_2"/>
    <property type="match status" value="1"/>
</dbReference>
<feature type="repeat" description="TPR" evidence="6">
    <location>
        <begin position="134"/>
        <end position="167"/>
    </location>
</feature>
<dbReference type="Gene3D" id="1.10.260.100">
    <property type="match status" value="1"/>
</dbReference>
<keyword evidence="4 6" id="KW-0802">TPR repeat</keyword>
<evidence type="ECO:0000313" key="9">
    <source>
        <dbReference type="Proteomes" id="UP000030665"/>
    </source>
</evidence>
<feature type="repeat" description="TPR" evidence="6">
    <location>
        <begin position="269"/>
        <end position="302"/>
    </location>
</feature>
<dbReference type="PANTHER" id="PTHR22904:SF523">
    <property type="entry name" value="STRESS-INDUCED-PHOSPHOPROTEIN 1"/>
    <property type="match status" value="1"/>
</dbReference>
<dbReference type="InterPro" id="IPR019734">
    <property type="entry name" value="TPR_rpt"/>
</dbReference>
<dbReference type="InterPro" id="IPR006636">
    <property type="entry name" value="STI1_HS-bd"/>
</dbReference>
<keyword evidence="2" id="KW-0963">Cytoplasm</keyword>
<feature type="repeat" description="TPR" evidence="6">
    <location>
        <begin position="209"/>
        <end position="242"/>
    </location>
</feature>
<dbReference type="STRING" id="36087.A0A077Z724"/>
<sequence>MKEQGNTALAEGKYEEAIQLYSKAIEKEPSNHVLYSNRSAAYAKAGKYESALTDAEKTISLKKDWPKGYSRKGAALSLLGRHVEAKQSYDEGLKYDPNSELLKQGIKRRPFWGEVDIIAVPFSDPFQTLLSNPAMKEKDLGNQAYRQKDFVKAHAHYDKAIELDPENITYYNNKAAVYFEQKDYDMCIKTCEKAVEVGRECRADFKLIGKAYARMALAYTKEEKFKEALSFYDKSLSEHRDPDVVKRRQEVERIVKEQEKTAYYNPELSLAEKQKGNECFKEGRYPEAIQHYTEAIRRNPSDAVLFSNRAACYTKLMEFEMALADCDSCISLDPKFLKGHLRKGAALMAMKQPSRAMSAYEEAMKIDPNNEEARTGLYEAMNAFEENPEEMRKKAMENPEVRDILADPAMMCILEQMTKDPNAVREHLKNPVIAGKIAKLAEAGIIRMR</sequence>
<evidence type="ECO:0000313" key="8">
    <source>
        <dbReference type="EMBL" id="CDW56242.1"/>
    </source>
</evidence>
<evidence type="ECO:0000256" key="6">
    <source>
        <dbReference type="PROSITE-ProRule" id="PRU00339"/>
    </source>
</evidence>
<accession>A0A077Z724</accession>
<dbReference type="GO" id="GO:0051879">
    <property type="term" value="F:Hsp90 protein binding"/>
    <property type="evidence" value="ECO:0007669"/>
    <property type="project" value="TreeGrafter"/>
</dbReference>
<dbReference type="Proteomes" id="UP000030665">
    <property type="component" value="Unassembled WGS sequence"/>
</dbReference>
<evidence type="ECO:0000259" key="7">
    <source>
        <dbReference type="SMART" id="SM00727"/>
    </source>
</evidence>
<evidence type="ECO:0000256" key="5">
    <source>
        <dbReference type="ARBA" id="ARBA00026193"/>
    </source>
</evidence>
<keyword evidence="9" id="KW-1185">Reference proteome</keyword>
<dbReference type="Gene3D" id="1.25.40.10">
    <property type="entry name" value="Tetratricopeptide repeat domain"/>
    <property type="match status" value="3"/>
</dbReference>
<dbReference type="PROSITE" id="PS50005">
    <property type="entry name" value="TPR"/>
    <property type="match status" value="6"/>
</dbReference>
<reference evidence="8" key="1">
    <citation type="submission" date="2014-01" db="EMBL/GenBank/DDBJ databases">
        <authorList>
            <person name="Aslett M."/>
        </authorList>
    </citation>
    <scope>NUCLEOTIDE SEQUENCE</scope>
</reference>
<dbReference type="AlphaFoldDB" id="A0A077Z724"/>
<dbReference type="PANTHER" id="PTHR22904">
    <property type="entry name" value="TPR REPEAT CONTAINING PROTEIN"/>
    <property type="match status" value="1"/>
</dbReference>
<dbReference type="Pfam" id="PF13424">
    <property type="entry name" value="TPR_12"/>
    <property type="match status" value="1"/>
</dbReference>
<feature type="domain" description="STI1" evidence="7">
    <location>
        <begin position="398"/>
        <end position="437"/>
    </location>
</feature>
<dbReference type="Pfam" id="PF13181">
    <property type="entry name" value="TPR_8"/>
    <property type="match status" value="2"/>
</dbReference>
<dbReference type="SMART" id="SM00727">
    <property type="entry name" value="STI1"/>
    <property type="match status" value="1"/>
</dbReference>
<dbReference type="Pfam" id="PF13414">
    <property type="entry name" value="TPR_11"/>
    <property type="match status" value="1"/>
</dbReference>
<feature type="repeat" description="TPR" evidence="6">
    <location>
        <begin position="66"/>
        <end position="99"/>
    </location>
</feature>
<dbReference type="FunFam" id="1.25.40.10:FF:000020">
    <property type="entry name" value="Stress-induced phosphoprotein 1"/>
    <property type="match status" value="1"/>
</dbReference>
<proteinExistence type="predicted"/>
<dbReference type="GO" id="GO:0005737">
    <property type="term" value="C:cytoplasm"/>
    <property type="evidence" value="ECO:0007669"/>
    <property type="project" value="UniProtKB-SubCell"/>
</dbReference>
<dbReference type="PROSITE" id="PS50293">
    <property type="entry name" value="TPR_REGION"/>
    <property type="match status" value="1"/>
</dbReference>
<dbReference type="Pfam" id="PF17830">
    <property type="entry name" value="STI1-HOP_DP"/>
    <property type="match status" value="1"/>
</dbReference>
<dbReference type="Pfam" id="PF00515">
    <property type="entry name" value="TPR_1"/>
    <property type="match status" value="2"/>
</dbReference>
<reference evidence="8" key="2">
    <citation type="submission" date="2014-03" db="EMBL/GenBank/DDBJ databases">
        <title>The whipworm genome and dual-species transcriptomics of an intimate host-pathogen interaction.</title>
        <authorList>
            <person name="Foth B.J."/>
            <person name="Tsai I.J."/>
            <person name="Reid A.J."/>
            <person name="Bancroft A.J."/>
            <person name="Nichol S."/>
            <person name="Tracey A."/>
            <person name="Holroyd N."/>
            <person name="Cotton J.A."/>
            <person name="Stanley E.J."/>
            <person name="Zarowiecki M."/>
            <person name="Liu J.Z."/>
            <person name="Huckvale T."/>
            <person name="Cooper P.J."/>
            <person name="Grencis R.K."/>
            <person name="Berriman M."/>
        </authorList>
    </citation>
    <scope>NUCLEOTIDE SEQUENCE [LARGE SCALE GENOMIC DNA]</scope>
</reference>
<dbReference type="InterPro" id="IPR013105">
    <property type="entry name" value="TPR_2"/>
</dbReference>
<dbReference type="FunFam" id="1.25.40.10:FF:000027">
    <property type="entry name" value="stress-induced-phosphoprotein 1 isoform X1"/>
    <property type="match status" value="1"/>
</dbReference>
<dbReference type="SMART" id="SM00028">
    <property type="entry name" value="TPR"/>
    <property type="match status" value="9"/>
</dbReference>
<dbReference type="EMBL" id="HG806021">
    <property type="protein sequence ID" value="CDW56242.1"/>
    <property type="molecule type" value="Genomic_DNA"/>
</dbReference>
<gene>
    <name evidence="8" type="ORF">TTRE_0000451701</name>
</gene>
<keyword evidence="3" id="KW-0677">Repeat</keyword>
<dbReference type="OrthoDB" id="2423701at2759"/>
<evidence type="ECO:0000256" key="1">
    <source>
        <dbReference type="ARBA" id="ARBA00004496"/>
    </source>
</evidence>
<evidence type="ECO:0000256" key="4">
    <source>
        <dbReference type="ARBA" id="ARBA00022803"/>
    </source>
</evidence>
<evidence type="ECO:0000256" key="2">
    <source>
        <dbReference type="ARBA" id="ARBA00022490"/>
    </source>
</evidence>
<name>A0A077Z724_TRITR</name>
<comment type="subcellular location">
    <subcellularLocation>
        <location evidence="1">Cytoplasm</location>
    </subcellularLocation>
</comment>
<dbReference type="FunFam" id="1.10.260.100:FF:000002">
    <property type="entry name" value="Stress-induced-phosphoprotein 1 (Hsp70/Hsp90-organizing)"/>
    <property type="match status" value="1"/>
</dbReference>
<dbReference type="InterPro" id="IPR041243">
    <property type="entry name" value="STI1/HOP_DP"/>
</dbReference>
<evidence type="ECO:0000256" key="3">
    <source>
        <dbReference type="ARBA" id="ARBA00022737"/>
    </source>
</evidence>
<dbReference type="SUPFAM" id="SSF48452">
    <property type="entry name" value="TPR-like"/>
    <property type="match status" value="3"/>
</dbReference>
<protein>
    <recommendedName>
        <fullName evidence="5">Stress-induced-phosphoprotein 1</fullName>
    </recommendedName>
</protein>
<organism evidence="8 9">
    <name type="scientific">Trichuris trichiura</name>
    <name type="common">Whipworm</name>
    <name type="synonym">Trichocephalus trichiurus</name>
    <dbReference type="NCBI Taxonomy" id="36087"/>
    <lineage>
        <taxon>Eukaryota</taxon>
        <taxon>Metazoa</taxon>
        <taxon>Ecdysozoa</taxon>
        <taxon>Nematoda</taxon>
        <taxon>Enoplea</taxon>
        <taxon>Dorylaimia</taxon>
        <taxon>Trichinellida</taxon>
        <taxon>Trichuridae</taxon>
        <taxon>Trichuris</taxon>
    </lineage>
</organism>
<feature type="repeat" description="TPR" evidence="6">
    <location>
        <begin position="1"/>
        <end position="31"/>
    </location>
</feature>
<dbReference type="FunFam" id="1.25.40.10:FF:000010">
    <property type="entry name" value="Stress-induced phosphoprotein 1"/>
    <property type="match status" value="1"/>
</dbReference>